<keyword evidence="1" id="KW-1185">Reference proteome</keyword>
<dbReference type="AlphaFoldDB" id="A0A7I4YF27"/>
<dbReference type="Gene3D" id="3.10.10.10">
    <property type="entry name" value="HIV Type 1 Reverse Transcriptase, subunit A, domain 1"/>
    <property type="match status" value="1"/>
</dbReference>
<dbReference type="WBParaSite" id="HCON_00081980-00001">
    <property type="protein sequence ID" value="HCON_00081980-00001"/>
    <property type="gene ID" value="HCON_00081980"/>
</dbReference>
<proteinExistence type="predicted"/>
<evidence type="ECO:0000313" key="1">
    <source>
        <dbReference type="Proteomes" id="UP000025227"/>
    </source>
</evidence>
<organism evidence="1 2">
    <name type="scientific">Haemonchus contortus</name>
    <name type="common">Barber pole worm</name>
    <dbReference type="NCBI Taxonomy" id="6289"/>
    <lineage>
        <taxon>Eukaryota</taxon>
        <taxon>Metazoa</taxon>
        <taxon>Ecdysozoa</taxon>
        <taxon>Nematoda</taxon>
        <taxon>Chromadorea</taxon>
        <taxon>Rhabditida</taxon>
        <taxon>Rhabditina</taxon>
        <taxon>Rhabditomorpha</taxon>
        <taxon>Strongyloidea</taxon>
        <taxon>Trichostrongylidae</taxon>
        <taxon>Haemonchus</taxon>
    </lineage>
</organism>
<name>A0A7I4YF27_HAECO</name>
<dbReference type="InterPro" id="IPR043128">
    <property type="entry name" value="Rev_trsase/Diguanyl_cyclase"/>
</dbReference>
<dbReference type="InterPro" id="IPR050951">
    <property type="entry name" value="Retrovirus_Pol_polyprotein"/>
</dbReference>
<protein>
    <submittedName>
        <fullName evidence="2">Uncharacterized protein</fullName>
    </submittedName>
</protein>
<dbReference type="InterPro" id="IPR043502">
    <property type="entry name" value="DNA/RNA_pol_sf"/>
</dbReference>
<evidence type="ECO:0000313" key="2">
    <source>
        <dbReference type="WBParaSite" id="HCON_00081980-00001"/>
    </source>
</evidence>
<reference evidence="2" key="1">
    <citation type="submission" date="2020-12" db="UniProtKB">
        <authorList>
            <consortium name="WormBaseParasite"/>
        </authorList>
    </citation>
    <scope>IDENTIFICATION</scope>
    <source>
        <strain evidence="2">MHco3</strain>
    </source>
</reference>
<dbReference type="OrthoDB" id="5919961at2759"/>
<dbReference type="Gene3D" id="3.30.70.270">
    <property type="match status" value="1"/>
</dbReference>
<dbReference type="SUPFAM" id="SSF56672">
    <property type="entry name" value="DNA/RNA polymerases"/>
    <property type="match status" value="1"/>
</dbReference>
<dbReference type="Proteomes" id="UP000025227">
    <property type="component" value="Unplaced"/>
</dbReference>
<accession>A0A7I4YF27</accession>
<dbReference type="PANTHER" id="PTHR37984:SF5">
    <property type="entry name" value="PROTEIN NYNRIN-LIKE"/>
    <property type="match status" value="1"/>
</dbReference>
<dbReference type="PANTHER" id="PTHR37984">
    <property type="entry name" value="PROTEIN CBG26694"/>
    <property type="match status" value="1"/>
</dbReference>
<sequence>MECTGRAALRSPHGSIIRTQCHILRLYTGYRTIVPYHTASETLSCSIRPKTGVLHKKKSIAQAQAGRDSCLPSSGSIRCSAEDQPRNRWPGSWKGSDAGQTLRLGRAGSRRSEEELINPSLCRLLYRPERRLEMDEESRQLLTINTHRGLYRLNLLSFGVKAVLAIFHQQTDTLTAGMDGTPAYLDDIIVTGKTAQLSPRGSFQTNSTFGFLLRLEKCSHQNPLSCLHNRRQRPDPTKIEAIQTMPVPKDVSQLRASRIDQLLRICP</sequence>